<reference evidence="2" key="1">
    <citation type="submission" date="2020-10" db="EMBL/GenBank/DDBJ databases">
        <authorList>
            <person name="Gilroy R."/>
        </authorList>
    </citation>
    <scope>NUCLEOTIDE SEQUENCE</scope>
    <source>
        <strain evidence="2">CHK152-2871</strain>
    </source>
</reference>
<dbReference type="PANTHER" id="PTHR40446:SF2">
    <property type="entry name" value="N-ACETYLGLUCOSAMINE-1-PHOSPHODIESTER ALPHA-N-ACETYLGLUCOSAMINIDASE"/>
    <property type="match status" value="1"/>
</dbReference>
<gene>
    <name evidence="2" type="ORF">IAA86_02735</name>
</gene>
<evidence type="ECO:0000313" key="3">
    <source>
        <dbReference type="Proteomes" id="UP000886865"/>
    </source>
</evidence>
<keyword evidence="2" id="KW-0378">Hydrolase</keyword>
<dbReference type="InterPro" id="IPR018711">
    <property type="entry name" value="NAGPA"/>
</dbReference>
<proteinExistence type="predicted"/>
<dbReference type="AlphaFoldDB" id="A0A9D1FI37"/>
<organism evidence="2 3">
    <name type="scientific">Candidatus Galligastranaerophilus intestinavium</name>
    <dbReference type="NCBI Taxonomy" id="2840836"/>
    <lineage>
        <taxon>Bacteria</taxon>
        <taxon>Candidatus Galligastranaerophilus</taxon>
    </lineage>
</organism>
<evidence type="ECO:0000313" key="2">
    <source>
        <dbReference type="EMBL" id="HIS73919.1"/>
    </source>
</evidence>
<comment type="caution">
    <text evidence="2">The sequence shown here is derived from an EMBL/GenBank/DDBJ whole genome shotgun (WGS) entry which is preliminary data.</text>
</comment>
<sequence>MNAAETIDKINCSSGHIRQLKQKVPPSSLHTVYLATIVTLCITVTSGVCSKALSLSHPIFIEENSKEEKIAYVTPLQQEAVNRHNFIDRISKKYPAKNISYPTQGVAHIKQTRYINQRPVKINIIEVDTSANHKLNLKPQTAGEKLNSRAQIRNIAQKNNAIAAVNAGYFKPSSGVPLGALVIDKEVLTGPIYDRVGMGIINENGKTRFVMDKVYMTITIKSNKSTLKAHNINQPRMLSTYTIIYTPKWGTMSPMAPKYGKVAAVVDGKITAMSANQIAIPKNGFVISAPAKILDNLAKERNISYDVKINESFKDANHIIGAGPYLVKNGEIFVDVNAQKFSSITGKNPRSAIGFNEKNELVIVTIDGREETSVGVTLTQLAYIMKGLGCTYAMNFDGGGSSVMYVNGTITNSPAQNGGIPISNAFVVFEEESENFET</sequence>
<dbReference type="EMBL" id="DVJQ01000023">
    <property type="protein sequence ID" value="HIS73919.1"/>
    <property type="molecule type" value="Genomic_DNA"/>
</dbReference>
<dbReference type="Proteomes" id="UP000886865">
    <property type="component" value="Unassembled WGS sequence"/>
</dbReference>
<dbReference type="Pfam" id="PF09992">
    <property type="entry name" value="NAGPA"/>
    <property type="match status" value="1"/>
</dbReference>
<evidence type="ECO:0000259" key="1">
    <source>
        <dbReference type="Pfam" id="PF09992"/>
    </source>
</evidence>
<protein>
    <submittedName>
        <fullName evidence="2">Phosphodiester glycosidase family protein</fullName>
    </submittedName>
</protein>
<feature type="domain" description="Phosphodiester glycosidase" evidence="1">
    <location>
        <begin position="262"/>
        <end position="429"/>
    </location>
</feature>
<accession>A0A9D1FI37</accession>
<name>A0A9D1FI37_9BACT</name>
<dbReference type="PANTHER" id="PTHR40446">
    <property type="entry name" value="N-ACETYLGLUCOSAMINE-1-PHOSPHODIESTER ALPHA-N-ACETYLGLUCOSAMINIDASE"/>
    <property type="match status" value="1"/>
</dbReference>
<dbReference type="GO" id="GO:0016798">
    <property type="term" value="F:hydrolase activity, acting on glycosyl bonds"/>
    <property type="evidence" value="ECO:0007669"/>
    <property type="project" value="UniProtKB-KW"/>
</dbReference>
<reference evidence="2" key="2">
    <citation type="journal article" date="2021" name="PeerJ">
        <title>Extensive microbial diversity within the chicken gut microbiome revealed by metagenomics and culture.</title>
        <authorList>
            <person name="Gilroy R."/>
            <person name="Ravi A."/>
            <person name="Getino M."/>
            <person name="Pursley I."/>
            <person name="Horton D.L."/>
            <person name="Alikhan N.F."/>
            <person name="Baker D."/>
            <person name="Gharbi K."/>
            <person name="Hall N."/>
            <person name="Watson M."/>
            <person name="Adriaenssens E.M."/>
            <person name="Foster-Nyarko E."/>
            <person name="Jarju S."/>
            <person name="Secka A."/>
            <person name="Antonio M."/>
            <person name="Oren A."/>
            <person name="Chaudhuri R.R."/>
            <person name="La Ragione R."/>
            <person name="Hildebrand F."/>
            <person name="Pallen M.J."/>
        </authorList>
    </citation>
    <scope>NUCLEOTIDE SEQUENCE</scope>
    <source>
        <strain evidence="2">CHK152-2871</strain>
    </source>
</reference>
<keyword evidence="2" id="KW-0326">Glycosidase</keyword>